<name>A0ABX8HXD6_9PSED</name>
<sequence length="258" mass="29147">MDVRPDCGSGSLPAFLCSGVMFRGTSESQNYRSWNPRPGVTSVSFSYLRKDANFDHLAVNLDNGLIFYPSFKQPAGKDYIQVQVLCAYPVDGNTWIREPLGCGQSSLYPDISRRCQSQGIDTAEQWKAHFDKGPSGADRERLIYSYVCSFDLRDRMGEQGAASFYQTLRAMETVPRELLHHYNELVVQAWPQDIPLALPIQAFFYTVPSGLAGARHDQWDYHRFTGVVLPIIQMHLPCDVSGTAVFNFDPEDQYLPFP</sequence>
<organism evidence="1 2">
    <name type="scientific">Pseudomonas lijiangensis</name>
    <dbReference type="NCBI Taxonomy" id="2995658"/>
    <lineage>
        <taxon>Bacteria</taxon>
        <taxon>Pseudomonadati</taxon>
        <taxon>Pseudomonadota</taxon>
        <taxon>Gammaproteobacteria</taxon>
        <taxon>Pseudomonadales</taxon>
        <taxon>Pseudomonadaceae</taxon>
        <taxon>Pseudomonas</taxon>
    </lineage>
</organism>
<accession>A0ABX8HXD6</accession>
<dbReference type="EMBL" id="CP076668">
    <property type="protein sequence ID" value="QWU84635.1"/>
    <property type="molecule type" value="Genomic_DNA"/>
</dbReference>
<dbReference type="RefSeq" id="WP_216705292.1">
    <property type="nucleotide sequence ID" value="NZ_CP076668.1"/>
</dbReference>
<keyword evidence="2" id="KW-1185">Reference proteome</keyword>
<protein>
    <submittedName>
        <fullName evidence="1">Halovibrin HvnA</fullName>
    </submittedName>
</protein>
<reference evidence="2" key="1">
    <citation type="submission" date="2021-06" db="EMBL/GenBank/DDBJ databases">
        <title>Identification of Pseudomonas cichorii causing bacterial leaf black spot of flue-cured tobacco, a new disease in China.</title>
        <authorList>
            <person name="Lu C.-H."/>
        </authorList>
    </citation>
    <scope>NUCLEOTIDE SEQUENCE [LARGE SCALE GENOMIC DNA]</scope>
    <source>
        <strain evidence="2">LJ2</strain>
    </source>
</reference>
<evidence type="ECO:0000313" key="1">
    <source>
        <dbReference type="EMBL" id="QWU84635.1"/>
    </source>
</evidence>
<dbReference type="Proteomes" id="UP000683401">
    <property type="component" value="Chromosome"/>
</dbReference>
<evidence type="ECO:0000313" key="2">
    <source>
        <dbReference type="Proteomes" id="UP000683401"/>
    </source>
</evidence>
<proteinExistence type="predicted"/>
<gene>
    <name evidence="1" type="ORF">KQP88_07715</name>
</gene>